<gene>
    <name evidence="10" type="primary">murF</name>
    <name evidence="15" type="ORF">SAMN04487962_11555</name>
</gene>
<comment type="pathway">
    <text evidence="10 11">Cell wall biogenesis; peptidoglycan biosynthesis.</text>
</comment>
<dbReference type="PANTHER" id="PTHR43024:SF1">
    <property type="entry name" value="UDP-N-ACETYLMURAMOYL-TRIPEPTIDE--D-ALANYL-D-ALANINE LIGASE"/>
    <property type="match status" value="1"/>
</dbReference>
<evidence type="ECO:0000259" key="13">
    <source>
        <dbReference type="Pfam" id="PF02875"/>
    </source>
</evidence>
<evidence type="ECO:0000259" key="12">
    <source>
        <dbReference type="Pfam" id="PF01225"/>
    </source>
</evidence>
<feature type="binding site" evidence="10">
    <location>
        <begin position="109"/>
        <end position="115"/>
    </location>
    <ligand>
        <name>ATP</name>
        <dbReference type="ChEBI" id="CHEBI:30616"/>
    </ligand>
</feature>
<evidence type="ECO:0000256" key="11">
    <source>
        <dbReference type="RuleBase" id="RU004136"/>
    </source>
</evidence>
<comment type="catalytic activity">
    <reaction evidence="10 11">
        <text>D-alanyl-D-alanine + UDP-N-acetyl-alpha-D-muramoyl-L-alanyl-gamma-D-glutamyl-meso-2,6-diaminopimelate + ATP = UDP-N-acetyl-alpha-D-muramoyl-L-alanyl-gamma-D-glutamyl-meso-2,6-diaminopimeloyl-D-alanyl-D-alanine + ADP + phosphate + H(+)</text>
        <dbReference type="Rhea" id="RHEA:28374"/>
        <dbReference type="ChEBI" id="CHEBI:15378"/>
        <dbReference type="ChEBI" id="CHEBI:30616"/>
        <dbReference type="ChEBI" id="CHEBI:43474"/>
        <dbReference type="ChEBI" id="CHEBI:57822"/>
        <dbReference type="ChEBI" id="CHEBI:61386"/>
        <dbReference type="ChEBI" id="CHEBI:83905"/>
        <dbReference type="ChEBI" id="CHEBI:456216"/>
        <dbReference type="EC" id="6.3.2.10"/>
    </reaction>
</comment>
<dbReference type="Gene3D" id="3.40.1390.10">
    <property type="entry name" value="MurE/MurF, N-terminal domain"/>
    <property type="match status" value="1"/>
</dbReference>
<evidence type="ECO:0000256" key="4">
    <source>
        <dbReference type="ARBA" id="ARBA00022741"/>
    </source>
</evidence>
<evidence type="ECO:0000256" key="5">
    <source>
        <dbReference type="ARBA" id="ARBA00022840"/>
    </source>
</evidence>
<sequence>MMRAFGLQELARVVGAEAPTSDVMVQRIVTDTRNLQQGDLFVALRGDRFDGHGFLGAASKAGAVAAIVDKADPGVALPQLVVDDTVQALADLARFNREQSAAAVVAITGSSGKTTLKEMLSAILANEGETLATSGNLNNHIGAPLTLFRLAPEHRFAVIELGASGLGEIAHTVAAARPDVAVITNAGEAHLEGFGSYQNIVQAKGEIIDGVPEAGSVVLNFDDPAFTVWKQRATNRKVISVSAKGGQADYRCAGFEAFDGGYRVKVAISDGRECELMVNLPGEHNIANALLAMAAAEALGAREAAVRNGLASVKPAAGRLERKVLSNQVTVIDDSYNANPSSMKAALDVLASASGTRAGLLGAMAELGADSAKLHQEVGAHAQALGIEKLLVVGNGEGCEALVSGYGNMARRFDTHEQAVDWLLKDITGPVTILVKGSRSSAMDQAVRLLQEKVGNSCCSG</sequence>
<comment type="function">
    <text evidence="10 11">Involved in cell wall formation. Catalyzes the final step in the synthesis of UDP-N-acetylmuramoyl-pentapeptide, the precursor of murein.</text>
</comment>
<dbReference type="Pfam" id="PF02875">
    <property type="entry name" value="Mur_ligase_C"/>
    <property type="match status" value="1"/>
</dbReference>
<evidence type="ECO:0000313" key="16">
    <source>
        <dbReference type="Proteomes" id="UP000198762"/>
    </source>
</evidence>
<dbReference type="HAMAP" id="MF_02019">
    <property type="entry name" value="MurF"/>
    <property type="match status" value="1"/>
</dbReference>
<feature type="domain" description="Mur ligase central" evidence="14">
    <location>
        <begin position="107"/>
        <end position="296"/>
    </location>
</feature>
<dbReference type="Pfam" id="PF01225">
    <property type="entry name" value="Mur_ligase"/>
    <property type="match status" value="1"/>
</dbReference>
<dbReference type="SUPFAM" id="SSF53623">
    <property type="entry name" value="MurD-like peptide ligases, catalytic domain"/>
    <property type="match status" value="1"/>
</dbReference>
<dbReference type="PANTHER" id="PTHR43024">
    <property type="entry name" value="UDP-N-ACETYLMURAMOYL-TRIPEPTIDE--D-ALANYL-D-ALANINE LIGASE"/>
    <property type="match status" value="1"/>
</dbReference>
<organism evidence="15 16">
    <name type="scientific">Marinobacter segnicrescens</name>
    <dbReference type="NCBI Taxonomy" id="430453"/>
    <lineage>
        <taxon>Bacteria</taxon>
        <taxon>Pseudomonadati</taxon>
        <taxon>Pseudomonadota</taxon>
        <taxon>Gammaproteobacteria</taxon>
        <taxon>Pseudomonadales</taxon>
        <taxon>Marinobacteraceae</taxon>
        <taxon>Marinobacter</taxon>
    </lineage>
</organism>
<protein>
    <recommendedName>
        <fullName evidence="10 11">UDP-N-acetylmuramoyl-tripeptide--D-alanyl-D-alanine ligase</fullName>
        <ecNumber evidence="10 11">6.3.2.10</ecNumber>
    </recommendedName>
    <alternativeName>
        <fullName evidence="10">D-alanyl-D-alanine-adding enzyme</fullName>
    </alternativeName>
</protein>
<dbReference type="Gene3D" id="3.90.190.20">
    <property type="entry name" value="Mur ligase, C-terminal domain"/>
    <property type="match status" value="1"/>
</dbReference>
<comment type="subcellular location">
    <subcellularLocation>
        <location evidence="10 11">Cytoplasm</location>
    </subcellularLocation>
</comment>
<name>A0A1I0G4N2_9GAMM</name>
<dbReference type="InterPro" id="IPR000713">
    <property type="entry name" value="Mur_ligase_N"/>
</dbReference>
<keyword evidence="6 10" id="KW-0133">Cell shape</keyword>
<dbReference type="AlphaFoldDB" id="A0A1I0G4N2"/>
<dbReference type="InterPro" id="IPR013221">
    <property type="entry name" value="Mur_ligase_cen"/>
</dbReference>
<dbReference type="GO" id="GO:0008360">
    <property type="term" value="P:regulation of cell shape"/>
    <property type="evidence" value="ECO:0007669"/>
    <property type="project" value="UniProtKB-KW"/>
</dbReference>
<dbReference type="SUPFAM" id="SSF63418">
    <property type="entry name" value="MurE/MurF N-terminal domain"/>
    <property type="match status" value="1"/>
</dbReference>
<dbReference type="Gene3D" id="3.40.1190.10">
    <property type="entry name" value="Mur-like, catalytic domain"/>
    <property type="match status" value="1"/>
</dbReference>
<dbReference type="GO" id="GO:0005737">
    <property type="term" value="C:cytoplasm"/>
    <property type="evidence" value="ECO:0007669"/>
    <property type="project" value="UniProtKB-SubCell"/>
</dbReference>
<dbReference type="InterPro" id="IPR036565">
    <property type="entry name" value="Mur-like_cat_sf"/>
</dbReference>
<dbReference type="InterPro" id="IPR005863">
    <property type="entry name" value="UDP-N-AcMur_synth"/>
</dbReference>
<evidence type="ECO:0000256" key="2">
    <source>
        <dbReference type="ARBA" id="ARBA00022598"/>
    </source>
</evidence>
<reference evidence="16" key="1">
    <citation type="submission" date="2016-10" db="EMBL/GenBank/DDBJ databases">
        <authorList>
            <person name="Varghese N."/>
            <person name="Submissions S."/>
        </authorList>
    </citation>
    <scope>NUCLEOTIDE SEQUENCE [LARGE SCALE GENOMIC DNA]</scope>
    <source>
        <strain evidence="16">CGMCC 1.6489</strain>
    </source>
</reference>
<dbReference type="EMBL" id="FOHZ01000015">
    <property type="protein sequence ID" value="SET64860.1"/>
    <property type="molecule type" value="Genomic_DNA"/>
</dbReference>
<keyword evidence="9 10" id="KW-0961">Cell wall biogenesis/degradation</keyword>
<keyword evidence="4 10" id="KW-0547">Nucleotide-binding</keyword>
<evidence type="ECO:0000259" key="14">
    <source>
        <dbReference type="Pfam" id="PF08245"/>
    </source>
</evidence>
<dbReference type="InterPro" id="IPR051046">
    <property type="entry name" value="MurCDEF_CellWall_CoF430Synth"/>
</dbReference>
<feature type="domain" description="Mur ligase N-terminal catalytic" evidence="12">
    <location>
        <begin position="27"/>
        <end position="95"/>
    </location>
</feature>
<dbReference type="GO" id="GO:0008766">
    <property type="term" value="F:UDP-N-acetylmuramoylalanyl-D-glutamyl-2,6-diaminopimelate-D-alanyl-D-alanine ligase activity"/>
    <property type="evidence" value="ECO:0007669"/>
    <property type="project" value="RHEA"/>
</dbReference>
<evidence type="ECO:0000256" key="7">
    <source>
        <dbReference type="ARBA" id="ARBA00022984"/>
    </source>
</evidence>
<dbReference type="Proteomes" id="UP000198762">
    <property type="component" value="Unassembled WGS sequence"/>
</dbReference>
<dbReference type="RefSeq" id="WP_091853383.1">
    <property type="nucleotide sequence ID" value="NZ_FOHZ01000015.1"/>
</dbReference>
<proteinExistence type="inferred from homology"/>
<keyword evidence="1 10" id="KW-0963">Cytoplasm</keyword>
<dbReference type="OrthoDB" id="9801978at2"/>
<feature type="domain" description="Mur ligase C-terminal" evidence="13">
    <location>
        <begin position="318"/>
        <end position="439"/>
    </location>
</feature>
<keyword evidence="7 10" id="KW-0573">Peptidoglycan synthesis</keyword>
<dbReference type="InterPro" id="IPR035911">
    <property type="entry name" value="MurE/MurF_N"/>
</dbReference>
<dbReference type="GO" id="GO:0047480">
    <property type="term" value="F:UDP-N-acetylmuramoyl-tripeptide-D-alanyl-D-alanine ligase activity"/>
    <property type="evidence" value="ECO:0007669"/>
    <property type="project" value="UniProtKB-UniRule"/>
</dbReference>
<dbReference type="STRING" id="430453.SAMN04487962_11555"/>
<dbReference type="UniPathway" id="UPA00219"/>
<dbReference type="InterPro" id="IPR004101">
    <property type="entry name" value="Mur_ligase_C"/>
</dbReference>
<evidence type="ECO:0000256" key="9">
    <source>
        <dbReference type="ARBA" id="ARBA00023316"/>
    </source>
</evidence>
<keyword evidence="3 10" id="KW-0132">Cell division</keyword>
<dbReference type="SUPFAM" id="SSF53244">
    <property type="entry name" value="MurD-like peptide ligases, peptide-binding domain"/>
    <property type="match status" value="1"/>
</dbReference>
<evidence type="ECO:0000256" key="6">
    <source>
        <dbReference type="ARBA" id="ARBA00022960"/>
    </source>
</evidence>
<evidence type="ECO:0000256" key="1">
    <source>
        <dbReference type="ARBA" id="ARBA00022490"/>
    </source>
</evidence>
<dbReference type="EC" id="6.3.2.10" evidence="10 11"/>
<dbReference type="InterPro" id="IPR036615">
    <property type="entry name" value="Mur_ligase_C_dom_sf"/>
</dbReference>
<keyword evidence="5 10" id="KW-0067">ATP-binding</keyword>
<evidence type="ECO:0000256" key="3">
    <source>
        <dbReference type="ARBA" id="ARBA00022618"/>
    </source>
</evidence>
<accession>A0A1I0G4N2</accession>
<comment type="similarity">
    <text evidence="10">Belongs to the MurCDEF family. MurF subfamily.</text>
</comment>
<dbReference type="GO" id="GO:0009252">
    <property type="term" value="P:peptidoglycan biosynthetic process"/>
    <property type="evidence" value="ECO:0007669"/>
    <property type="project" value="UniProtKB-UniRule"/>
</dbReference>
<dbReference type="GO" id="GO:0005524">
    <property type="term" value="F:ATP binding"/>
    <property type="evidence" value="ECO:0007669"/>
    <property type="project" value="UniProtKB-UniRule"/>
</dbReference>
<keyword evidence="8 10" id="KW-0131">Cell cycle</keyword>
<keyword evidence="16" id="KW-1185">Reference proteome</keyword>
<evidence type="ECO:0000256" key="10">
    <source>
        <dbReference type="HAMAP-Rule" id="MF_02019"/>
    </source>
</evidence>
<dbReference type="GO" id="GO:0051301">
    <property type="term" value="P:cell division"/>
    <property type="evidence" value="ECO:0007669"/>
    <property type="project" value="UniProtKB-KW"/>
</dbReference>
<dbReference type="NCBIfam" id="TIGR01143">
    <property type="entry name" value="murF"/>
    <property type="match status" value="1"/>
</dbReference>
<keyword evidence="2 10" id="KW-0436">Ligase</keyword>
<evidence type="ECO:0000313" key="15">
    <source>
        <dbReference type="EMBL" id="SET64860.1"/>
    </source>
</evidence>
<evidence type="ECO:0000256" key="8">
    <source>
        <dbReference type="ARBA" id="ARBA00023306"/>
    </source>
</evidence>
<dbReference type="GO" id="GO:0071555">
    <property type="term" value="P:cell wall organization"/>
    <property type="evidence" value="ECO:0007669"/>
    <property type="project" value="UniProtKB-KW"/>
</dbReference>
<dbReference type="Pfam" id="PF08245">
    <property type="entry name" value="Mur_ligase_M"/>
    <property type="match status" value="1"/>
</dbReference>